<evidence type="ECO:0000256" key="7">
    <source>
        <dbReference type="SAM" id="Phobius"/>
    </source>
</evidence>
<gene>
    <name evidence="9" type="ORF">ENS31_00190</name>
</gene>
<feature type="domain" description="Bacterial sugar transferase" evidence="8">
    <location>
        <begin position="267"/>
        <end position="456"/>
    </location>
</feature>
<accession>A0A7V3E664</accession>
<protein>
    <submittedName>
        <fullName evidence="9">Undecaprenyl-phosphate glucose phosphotransferase</fullName>
        <ecNumber evidence="9">2.7.8.31</ecNumber>
    </submittedName>
</protein>
<dbReference type="NCBIfam" id="TIGR03025">
    <property type="entry name" value="EPS_sugtrans"/>
    <property type="match status" value="1"/>
</dbReference>
<keyword evidence="6 7" id="KW-0472">Membrane</keyword>
<dbReference type="NCBIfam" id="TIGR03023">
    <property type="entry name" value="WcaJ_sugtrans"/>
    <property type="match status" value="1"/>
</dbReference>
<evidence type="ECO:0000259" key="8">
    <source>
        <dbReference type="Pfam" id="PF02397"/>
    </source>
</evidence>
<evidence type="ECO:0000256" key="3">
    <source>
        <dbReference type="ARBA" id="ARBA00022679"/>
    </source>
</evidence>
<feature type="transmembrane region" description="Helical" evidence="7">
    <location>
        <begin position="42"/>
        <end position="64"/>
    </location>
</feature>
<keyword evidence="4 7" id="KW-0812">Transmembrane</keyword>
<keyword evidence="3 9" id="KW-0808">Transferase</keyword>
<dbReference type="InterPro" id="IPR017475">
    <property type="entry name" value="EPS_sugar_tfrase"/>
</dbReference>
<proteinExistence type="inferred from homology"/>
<dbReference type="Pfam" id="PF13727">
    <property type="entry name" value="CoA_binding_3"/>
    <property type="match status" value="1"/>
</dbReference>
<dbReference type="GO" id="GO:0089702">
    <property type="term" value="F:undecaprenyl-phosphate glucose phosphotransferase activity"/>
    <property type="evidence" value="ECO:0007669"/>
    <property type="project" value="UniProtKB-EC"/>
</dbReference>
<dbReference type="Gene3D" id="3.40.50.720">
    <property type="entry name" value="NAD(P)-binding Rossmann-like Domain"/>
    <property type="match status" value="1"/>
</dbReference>
<dbReference type="PANTHER" id="PTHR30576">
    <property type="entry name" value="COLANIC BIOSYNTHESIS UDP-GLUCOSE LIPID CARRIER TRANSFERASE"/>
    <property type="match status" value="1"/>
</dbReference>
<reference evidence="9" key="1">
    <citation type="journal article" date="2020" name="mSystems">
        <title>Genome- and Community-Level Interaction Insights into Carbon Utilization and Element Cycling Functions of Hydrothermarchaeota in Hydrothermal Sediment.</title>
        <authorList>
            <person name="Zhou Z."/>
            <person name="Liu Y."/>
            <person name="Xu W."/>
            <person name="Pan J."/>
            <person name="Luo Z.H."/>
            <person name="Li M."/>
        </authorList>
    </citation>
    <scope>NUCLEOTIDE SEQUENCE [LARGE SCALE GENOMIC DNA]</scope>
    <source>
        <strain evidence="9">SpSt-479</strain>
    </source>
</reference>
<evidence type="ECO:0000256" key="1">
    <source>
        <dbReference type="ARBA" id="ARBA00004141"/>
    </source>
</evidence>
<dbReference type="Pfam" id="PF02397">
    <property type="entry name" value="Bac_transf"/>
    <property type="match status" value="1"/>
</dbReference>
<dbReference type="PANTHER" id="PTHR30576:SF0">
    <property type="entry name" value="UNDECAPRENYL-PHOSPHATE N-ACETYLGALACTOSAMINYL 1-PHOSPHATE TRANSFERASE-RELATED"/>
    <property type="match status" value="1"/>
</dbReference>
<feature type="transmembrane region" description="Helical" evidence="7">
    <location>
        <begin position="9"/>
        <end position="30"/>
    </location>
</feature>
<dbReference type="EC" id="2.7.8.31" evidence="9"/>
<comment type="caution">
    <text evidence="9">The sequence shown here is derived from an EMBL/GenBank/DDBJ whole genome shotgun (WGS) entry which is preliminary data.</text>
</comment>
<dbReference type="GO" id="GO:0016020">
    <property type="term" value="C:membrane"/>
    <property type="evidence" value="ECO:0007669"/>
    <property type="project" value="UniProtKB-SubCell"/>
</dbReference>
<dbReference type="EMBL" id="DSUJ01000002">
    <property type="protein sequence ID" value="HFI89928.1"/>
    <property type="molecule type" value="Genomic_DNA"/>
</dbReference>
<dbReference type="AlphaFoldDB" id="A0A7V3E664"/>
<feature type="transmembrane region" description="Helical" evidence="7">
    <location>
        <begin position="76"/>
        <end position="95"/>
    </location>
</feature>
<sequence length="463" mass="54346">MIVNRKTIYIARLLSDLILLNLVFILSAVLAQSWEILLQRNYMFILLAMLNLVWYFYSNLSGFYNDFFTRRFSTHFFNIVKSALVQVLITIAFIFFVKEDLFTRNFIVYLGTFLTIAISLRTIIFRKTLKKLHRKGISVRNLIIIGSGETGRNFKATICDNPAFGYRFVGYVDDEKAEDNYLGKISELDKILKTYQVEDVVIALPEENSDQLDEIIRICNINAIKVHLIPDYFRFLSNRFQVNSIGSFPVITARDEPLEEAGNRFIKRTFDIFFSLFVIMFVFTWLFPLIALLIKLSSKGPAFYLQERVGVRDKKFKCYKFRTMRTDMQKVEFKPVTEDDPRVTPIGKFLRKSNIDELPQFFNVLKGEMSVVGPRPHPIPFHNKYSEYFEAIKLRHNVKPGITGWAQVHGFRGDVPDEEENRKRTLQRIKYDLWYIENWSFKLDLQIIMMTVWQMVTGKTNAV</sequence>
<evidence type="ECO:0000256" key="5">
    <source>
        <dbReference type="ARBA" id="ARBA00022989"/>
    </source>
</evidence>
<evidence type="ECO:0000256" key="2">
    <source>
        <dbReference type="ARBA" id="ARBA00006464"/>
    </source>
</evidence>
<feature type="transmembrane region" description="Helical" evidence="7">
    <location>
        <begin position="272"/>
        <end position="294"/>
    </location>
</feature>
<comment type="subcellular location">
    <subcellularLocation>
        <location evidence="1">Membrane</location>
        <topology evidence="1">Multi-pass membrane protein</topology>
    </subcellularLocation>
</comment>
<evidence type="ECO:0000313" key="9">
    <source>
        <dbReference type="EMBL" id="HFI89928.1"/>
    </source>
</evidence>
<keyword evidence="5 7" id="KW-1133">Transmembrane helix</keyword>
<evidence type="ECO:0000256" key="6">
    <source>
        <dbReference type="ARBA" id="ARBA00023136"/>
    </source>
</evidence>
<dbReference type="InterPro" id="IPR017473">
    <property type="entry name" value="Undecaprenyl-P_gluc_Ptfrase"/>
</dbReference>
<name>A0A7V3E664_9BACT</name>
<feature type="transmembrane region" description="Helical" evidence="7">
    <location>
        <begin position="107"/>
        <end position="125"/>
    </location>
</feature>
<dbReference type="InterPro" id="IPR003362">
    <property type="entry name" value="Bact_transf"/>
</dbReference>
<organism evidence="9">
    <name type="scientific">Ignavibacterium album</name>
    <dbReference type="NCBI Taxonomy" id="591197"/>
    <lineage>
        <taxon>Bacteria</taxon>
        <taxon>Pseudomonadati</taxon>
        <taxon>Ignavibacteriota</taxon>
        <taxon>Ignavibacteria</taxon>
        <taxon>Ignavibacteriales</taxon>
        <taxon>Ignavibacteriaceae</taxon>
        <taxon>Ignavibacterium</taxon>
    </lineage>
</organism>
<evidence type="ECO:0000256" key="4">
    <source>
        <dbReference type="ARBA" id="ARBA00022692"/>
    </source>
</evidence>
<comment type="similarity">
    <text evidence="2">Belongs to the bacterial sugar transferase family.</text>
</comment>